<organism evidence="1 2">
    <name type="scientific">Gigaspora margarita</name>
    <dbReference type="NCBI Taxonomy" id="4874"/>
    <lineage>
        <taxon>Eukaryota</taxon>
        <taxon>Fungi</taxon>
        <taxon>Fungi incertae sedis</taxon>
        <taxon>Mucoromycota</taxon>
        <taxon>Glomeromycotina</taxon>
        <taxon>Glomeromycetes</taxon>
        <taxon>Diversisporales</taxon>
        <taxon>Gigasporaceae</taxon>
        <taxon>Gigaspora</taxon>
    </lineage>
</organism>
<accession>A0ABN7UMY1</accession>
<sequence length="73" mass="8448">MSNITLMQDKEKSSLKKRYLKADSDLVEKNIISKKTIKLQNQKSTSYSYTLIQTDRKLAKKIVRRTPNSIAES</sequence>
<keyword evidence="2" id="KW-1185">Reference proteome</keyword>
<gene>
    <name evidence="1" type="ORF">GMARGA_LOCUS8601</name>
</gene>
<comment type="caution">
    <text evidence="1">The sequence shown here is derived from an EMBL/GenBank/DDBJ whole genome shotgun (WGS) entry which is preliminary data.</text>
</comment>
<protein>
    <submittedName>
        <fullName evidence="1">17592_t:CDS:1</fullName>
    </submittedName>
</protein>
<name>A0ABN7UMY1_GIGMA</name>
<reference evidence="1 2" key="1">
    <citation type="submission" date="2021-06" db="EMBL/GenBank/DDBJ databases">
        <authorList>
            <person name="Kallberg Y."/>
            <person name="Tangrot J."/>
            <person name="Rosling A."/>
        </authorList>
    </citation>
    <scope>NUCLEOTIDE SEQUENCE [LARGE SCALE GENOMIC DNA]</scope>
    <source>
        <strain evidence="1 2">120-4 pot B 10/14</strain>
    </source>
</reference>
<evidence type="ECO:0000313" key="1">
    <source>
        <dbReference type="EMBL" id="CAG8636275.1"/>
    </source>
</evidence>
<dbReference type="Proteomes" id="UP000789901">
    <property type="component" value="Unassembled WGS sequence"/>
</dbReference>
<evidence type="ECO:0000313" key="2">
    <source>
        <dbReference type="Proteomes" id="UP000789901"/>
    </source>
</evidence>
<proteinExistence type="predicted"/>
<dbReference type="EMBL" id="CAJVQB010004458">
    <property type="protein sequence ID" value="CAG8636275.1"/>
    <property type="molecule type" value="Genomic_DNA"/>
</dbReference>